<feature type="region of interest" description="Disordered" evidence="2">
    <location>
        <begin position="666"/>
        <end position="692"/>
    </location>
</feature>
<reference evidence="3" key="1">
    <citation type="journal article" date="2005" name="BMC Biol.">
        <title>The sequence of rice chromosomes 11 and 12, rich in disease resistance genes and recent gene duplications.</title>
        <authorList>
            <consortium name="The rice chromosomes 11 and 12 sequencing consortia"/>
        </authorList>
    </citation>
    <scope>NUCLEOTIDE SEQUENCE [LARGE SCALE GENOMIC DNA]</scope>
</reference>
<feature type="compositionally biased region" description="Basic and acidic residues" evidence="2">
    <location>
        <begin position="532"/>
        <end position="543"/>
    </location>
</feature>
<name>Q2QUV3_ORYSJ</name>
<organism evidence="3">
    <name type="scientific">Oryza sativa subsp. japonica</name>
    <name type="common">Rice</name>
    <dbReference type="NCBI Taxonomy" id="39947"/>
    <lineage>
        <taxon>Eukaryota</taxon>
        <taxon>Viridiplantae</taxon>
        <taxon>Streptophyta</taxon>
        <taxon>Embryophyta</taxon>
        <taxon>Tracheophyta</taxon>
        <taxon>Spermatophyta</taxon>
        <taxon>Magnoliopsida</taxon>
        <taxon>Liliopsida</taxon>
        <taxon>Poales</taxon>
        <taxon>Poaceae</taxon>
        <taxon>BOP clade</taxon>
        <taxon>Oryzoideae</taxon>
        <taxon>Oryzeae</taxon>
        <taxon>Oryzinae</taxon>
        <taxon>Oryza</taxon>
        <taxon>Oryza sativa</taxon>
    </lineage>
</organism>
<feature type="compositionally biased region" description="Basic and acidic residues" evidence="2">
    <location>
        <begin position="1"/>
        <end position="18"/>
    </location>
</feature>
<dbReference type="iPTMnet" id="Q2QUV3"/>
<evidence type="ECO:0000256" key="2">
    <source>
        <dbReference type="SAM" id="MobiDB-lite"/>
    </source>
</evidence>
<protein>
    <submittedName>
        <fullName evidence="3">Uncharacterized protein</fullName>
    </submittedName>
</protein>
<evidence type="ECO:0000256" key="1">
    <source>
        <dbReference type="SAM" id="Coils"/>
    </source>
</evidence>
<evidence type="ECO:0000313" key="3">
    <source>
        <dbReference type="EMBL" id="ABA96928.2"/>
    </source>
</evidence>
<feature type="region of interest" description="Disordered" evidence="2">
    <location>
        <begin position="256"/>
        <end position="295"/>
    </location>
</feature>
<feature type="compositionally biased region" description="Basic and acidic residues" evidence="2">
    <location>
        <begin position="574"/>
        <end position="583"/>
    </location>
</feature>
<reference evidence="3" key="2">
    <citation type="submission" date="2005-04" db="EMBL/GenBank/DDBJ databases">
        <authorList>
            <person name="Buell C.R."/>
            <person name="Wing R.A."/>
            <person name="McCombie W.A."/>
            <person name="Ouyang S."/>
        </authorList>
    </citation>
    <scope>NUCLEOTIDE SEQUENCE</scope>
</reference>
<reference evidence="3" key="3">
    <citation type="submission" date="2006-01" db="EMBL/GenBank/DDBJ databases">
        <authorList>
            <person name="Buell R."/>
        </authorList>
    </citation>
    <scope>NUCLEOTIDE SEQUENCE</scope>
</reference>
<sequence>MPPKKVTKEKVAKRKDSEAGGEMPAEEGVEPSASVVEAGVAPSASAPAPQPPSLAPTASMGPVSNTVDAARAAVAARVLQTRAEILSTSQLVAPQPASSQPASTSTASTTAQVNFNLEAQAKADMEAMRQNMARLQDMLGQMQEQQQAYEAARQAKAASAPILQYSAGYIPPQVYPQASIQVLPPQVMQAPACFAGQPSAATICPTLHVQAQVRPVAAQVHPPQPAQTSQALAEGASALQARFQAFLQQLNQLHNTSSTTPSVRPEGNASQGATSWLPSNQPGPGALLWSQGPQFDPNTATQVPTIRPQATASGFRTNQAPNQVAMAWTQPMFDPSMAAHQAPPFGAGQPNPMAQPHAQDMTSPFATPYPQPNWPSQQGAVNKAGGEKGLPLSWGIKNHPIPPQFKFPPVPRYSGETDPKEFLYIYESAFEAAYGDENTKAKINKESIGAAWSRFTNLVLSGPTLSIPDYVLLQHFHTGLDRESAFYLDITAGGLFMHKTPVEGKEILNRISENTSFVGQYVESHPESFVSGRKEPSFAKPEPDPSTSSGLTKESSLEPSPDSKEIQAPNCAPRFRDDPHSDYGKTLMGILPDNTLIEEDDLRFIQKDSGETLEFHSKEPLSQPPIEPEPCPSGHQNVILDICQETTLFLHDASLEKENLQAMDKLETSTLEDENSTNEHESFSFKFPQESC</sequence>
<proteinExistence type="predicted"/>
<feature type="coiled-coil region" evidence="1">
    <location>
        <begin position="118"/>
        <end position="155"/>
    </location>
</feature>
<feature type="compositionally biased region" description="Low complexity" evidence="2">
    <location>
        <begin position="31"/>
        <end position="47"/>
    </location>
</feature>
<gene>
    <name evidence="3" type="ordered locus">LOC_Os12g14984</name>
</gene>
<keyword evidence="1" id="KW-0175">Coiled coil</keyword>
<dbReference type="AlphaFoldDB" id="Q2QUV3"/>
<feature type="region of interest" description="Disordered" evidence="2">
    <location>
        <begin position="338"/>
        <end position="389"/>
    </location>
</feature>
<accession>Q2QUV3</accession>
<feature type="compositionally biased region" description="Polar residues" evidence="2">
    <location>
        <begin position="256"/>
        <end position="282"/>
    </location>
</feature>
<feature type="compositionally biased region" description="Polar residues" evidence="2">
    <location>
        <begin position="545"/>
        <end position="558"/>
    </location>
</feature>
<feature type="region of interest" description="Disordered" evidence="2">
    <location>
        <begin position="528"/>
        <end position="587"/>
    </location>
</feature>
<feature type="region of interest" description="Disordered" evidence="2">
    <location>
        <begin position="1"/>
        <end position="60"/>
    </location>
</feature>
<dbReference type="EMBL" id="DP000011">
    <property type="protein sequence ID" value="ABA96928.2"/>
    <property type="molecule type" value="Genomic_DNA"/>
</dbReference>